<accession>A0A560CW19</accession>
<protein>
    <submittedName>
        <fullName evidence="2">Uncharacterized protein</fullName>
    </submittedName>
</protein>
<evidence type="ECO:0000256" key="1">
    <source>
        <dbReference type="SAM" id="MobiDB-lite"/>
    </source>
</evidence>
<feature type="region of interest" description="Disordered" evidence="1">
    <location>
        <begin position="36"/>
        <end position="62"/>
    </location>
</feature>
<feature type="compositionally biased region" description="Basic and acidic residues" evidence="1">
    <location>
        <begin position="50"/>
        <end position="62"/>
    </location>
</feature>
<reference evidence="2 3" key="1">
    <citation type="submission" date="2019-06" db="EMBL/GenBank/DDBJ databases">
        <title>Genomic Encyclopedia of Type Strains, Phase IV (KMG-V): Genome sequencing to study the core and pangenomes of soil and plant-associated prokaryotes.</title>
        <authorList>
            <person name="Whitman W."/>
        </authorList>
    </citation>
    <scope>NUCLEOTIDE SEQUENCE [LARGE SCALE GENOMIC DNA]</scope>
    <source>
        <strain evidence="2 3">BR 510</strain>
    </source>
</reference>
<dbReference type="AlphaFoldDB" id="A0A560CW19"/>
<dbReference type="RefSeq" id="WP_186467828.1">
    <property type="nucleotide sequence ID" value="NZ_VITK01000021.1"/>
</dbReference>
<dbReference type="EMBL" id="VITK01000021">
    <property type="protein sequence ID" value="TWA89057.1"/>
    <property type="molecule type" value="Genomic_DNA"/>
</dbReference>
<proteinExistence type="predicted"/>
<sequence length="62" mass="7014">MPAIFELLYKEFCRARLAEMRKQLLLTGKHAELFAADNDPTDSGDVDGTDEPHDPALKRVKK</sequence>
<evidence type="ECO:0000313" key="3">
    <source>
        <dbReference type="Proteomes" id="UP000319949"/>
    </source>
</evidence>
<comment type="caution">
    <text evidence="2">The sequence shown here is derived from an EMBL/GenBank/DDBJ whole genome shotgun (WGS) entry which is preliminary data.</text>
</comment>
<keyword evidence="3" id="KW-1185">Reference proteome</keyword>
<evidence type="ECO:0000313" key="2">
    <source>
        <dbReference type="EMBL" id="TWA89057.1"/>
    </source>
</evidence>
<feature type="compositionally biased region" description="Acidic residues" evidence="1">
    <location>
        <begin position="39"/>
        <end position="49"/>
    </location>
</feature>
<name>A0A560CW19_9BRAD</name>
<dbReference type="Proteomes" id="UP000319949">
    <property type="component" value="Unassembled WGS sequence"/>
</dbReference>
<gene>
    <name evidence="2" type="ORF">FBZ96_12116</name>
</gene>
<organism evidence="2 3">
    <name type="scientific">Bradyrhizobium stylosanthis</name>
    <dbReference type="NCBI Taxonomy" id="1803665"/>
    <lineage>
        <taxon>Bacteria</taxon>
        <taxon>Pseudomonadati</taxon>
        <taxon>Pseudomonadota</taxon>
        <taxon>Alphaproteobacteria</taxon>
        <taxon>Hyphomicrobiales</taxon>
        <taxon>Nitrobacteraceae</taxon>
        <taxon>Bradyrhizobium</taxon>
    </lineage>
</organism>